<dbReference type="PROSITE" id="PS00134">
    <property type="entry name" value="TRYPSIN_HIS"/>
    <property type="match status" value="1"/>
</dbReference>
<protein>
    <recommendedName>
        <fullName evidence="4">Peptidase S1 domain-containing protein</fullName>
    </recommendedName>
</protein>
<dbReference type="InterPro" id="IPR051333">
    <property type="entry name" value="CLIP_Serine_Protease"/>
</dbReference>
<dbReference type="Proteomes" id="UP000647587">
    <property type="component" value="Unassembled WGS sequence"/>
</dbReference>
<organism evidence="5 6">
    <name type="scientific">Deinococcus malanensis</name>
    <dbReference type="NCBI Taxonomy" id="1706855"/>
    <lineage>
        <taxon>Bacteria</taxon>
        <taxon>Thermotogati</taxon>
        <taxon>Deinococcota</taxon>
        <taxon>Deinococci</taxon>
        <taxon>Deinococcales</taxon>
        <taxon>Deinococcaceae</taxon>
        <taxon>Deinococcus</taxon>
    </lineage>
</organism>
<evidence type="ECO:0000313" key="5">
    <source>
        <dbReference type="EMBL" id="GGK40873.1"/>
    </source>
</evidence>
<reference evidence="6" key="1">
    <citation type="journal article" date="2019" name="Int. J. Syst. Evol. Microbiol.">
        <title>The Global Catalogue of Microorganisms (GCM) 10K type strain sequencing project: providing services to taxonomists for standard genome sequencing and annotation.</title>
        <authorList>
            <consortium name="The Broad Institute Genomics Platform"/>
            <consortium name="The Broad Institute Genome Sequencing Center for Infectious Disease"/>
            <person name="Wu L."/>
            <person name="Ma J."/>
        </authorList>
    </citation>
    <scope>NUCLEOTIDE SEQUENCE [LARGE SCALE GENOMIC DNA]</scope>
    <source>
        <strain evidence="6">JCM 30331</strain>
    </source>
</reference>
<dbReference type="RefSeq" id="WP_189011671.1">
    <property type="nucleotide sequence ID" value="NZ_BMPP01000024.1"/>
</dbReference>
<keyword evidence="3" id="KW-0732">Signal</keyword>
<dbReference type="SUPFAM" id="SSF50494">
    <property type="entry name" value="Trypsin-like serine proteases"/>
    <property type="match status" value="1"/>
</dbReference>
<dbReference type="PANTHER" id="PTHR24260">
    <property type="match status" value="1"/>
</dbReference>
<dbReference type="PRINTS" id="PR00722">
    <property type="entry name" value="CHYMOTRYPSIN"/>
</dbReference>
<dbReference type="InterPro" id="IPR018114">
    <property type="entry name" value="TRYPSIN_HIS"/>
</dbReference>
<keyword evidence="2" id="KW-0645">Protease</keyword>
<comment type="caution">
    <text evidence="5">The sequence shown here is derived from an EMBL/GenBank/DDBJ whole genome shotgun (WGS) entry which is preliminary data.</text>
</comment>
<dbReference type="InterPro" id="IPR043504">
    <property type="entry name" value="Peptidase_S1_PA_chymotrypsin"/>
</dbReference>
<feature type="signal peptide" evidence="3">
    <location>
        <begin position="1"/>
        <end position="20"/>
    </location>
</feature>
<accession>A0ABQ2F1S6</accession>
<evidence type="ECO:0000256" key="2">
    <source>
        <dbReference type="RuleBase" id="RU363034"/>
    </source>
</evidence>
<feature type="chain" id="PRO_5046458302" description="Peptidase S1 domain-containing protein" evidence="3">
    <location>
        <begin position="21"/>
        <end position="289"/>
    </location>
</feature>
<evidence type="ECO:0000313" key="6">
    <source>
        <dbReference type="Proteomes" id="UP000647587"/>
    </source>
</evidence>
<dbReference type="InterPro" id="IPR033116">
    <property type="entry name" value="TRYPSIN_SER"/>
</dbReference>
<dbReference type="Pfam" id="PF00089">
    <property type="entry name" value="Trypsin"/>
    <property type="match status" value="1"/>
</dbReference>
<keyword evidence="1" id="KW-1015">Disulfide bond</keyword>
<dbReference type="PROSITE" id="PS00135">
    <property type="entry name" value="TRYPSIN_SER"/>
    <property type="match status" value="1"/>
</dbReference>
<keyword evidence="2" id="KW-0378">Hydrolase</keyword>
<dbReference type="Gene3D" id="2.40.10.10">
    <property type="entry name" value="Trypsin-like serine proteases"/>
    <property type="match status" value="2"/>
</dbReference>
<dbReference type="PROSITE" id="PS51257">
    <property type="entry name" value="PROKAR_LIPOPROTEIN"/>
    <property type="match status" value="1"/>
</dbReference>
<gene>
    <name evidence="5" type="ORF">GCM10008955_38330</name>
</gene>
<dbReference type="PANTHER" id="PTHR24260:SF136">
    <property type="entry name" value="GH08193P-RELATED"/>
    <property type="match status" value="1"/>
</dbReference>
<dbReference type="EMBL" id="BMPP01000024">
    <property type="protein sequence ID" value="GGK40873.1"/>
    <property type="molecule type" value="Genomic_DNA"/>
</dbReference>
<proteinExistence type="predicted"/>
<evidence type="ECO:0000259" key="4">
    <source>
        <dbReference type="PROSITE" id="PS50240"/>
    </source>
</evidence>
<name>A0ABQ2F1S6_9DEIO</name>
<dbReference type="PROSITE" id="PS50240">
    <property type="entry name" value="TRYPSIN_DOM"/>
    <property type="match status" value="1"/>
</dbReference>
<evidence type="ECO:0000256" key="1">
    <source>
        <dbReference type="ARBA" id="ARBA00023157"/>
    </source>
</evidence>
<keyword evidence="2" id="KW-0720">Serine protease</keyword>
<dbReference type="SMART" id="SM00020">
    <property type="entry name" value="Tryp_SPc"/>
    <property type="match status" value="1"/>
</dbReference>
<feature type="domain" description="Peptidase S1" evidence="4">
    <location>
        <begin position="38"/>
        <end position="289"/>
    </location>
</feature>
<evidence type="ECO:0000256" key="3">
    <source>
        <dbReference type="SAM" id="SignalP"/>
    </source>
</evidence>
<dbReference type="InterPro" id="IPR001254">
    <property type="entry name" value="Trypsin_dom"/>
</dbReference>
<dbReference type="InterPro" id="IPR001314">
    <property type="entry name" value="Peptidase_S1A"/>
</dbReference>
<dbReference type="InterPro" id="IPR009003">
    <property type="entry name" value="Peptidase_S1_PA"/>
</dbReference>
<sequence>MTARRTALGSLLSVSLVLSACGSLPPTPANEVTLRPLITWGQPDAGEHPYVGTLLFVQQGEGYYSCSGTLLSPTVMLTAGHCLEGGGSENDVTYVSFAEKPLETRAKYSSTAAWLAAEWILASDVVPHPLYNDFAAFPNTYDIGVVVLSKPVSMATYGQLPPLNYFETTRQAQLKAQIFEPVGYGAQAWKPATSNKQIPDEYARYKATQQFIGVGSSISGSQSVQFTNNPGRGGGGTCYGDSGGPIFLNNSSQLVAVTSFGIVANCKGNDFAFRLDTQVAQDFLDPFLP</sequence>
<keyword evidence="6" id="KW-1185">Reference proteome</keyword>